<sequence length="174" mass="18375">MTAPASRIAGSTAFPTKEDLVAAVFSDRMDADADADADVLTTTFPTSKALEQRRNEADRAMLRLIDRAKAAGRLREDFDPSDLMLTHMANAGVNATGDAAPDAWRRVVASFIQSFEAPARGSLPASPEVRTVSPEPGTRGPCHPRITEGTVAQGSPIGRQAARGSRAACVAERA</sequence>
<proteinExistence type="predicted"/>
<evidence type="ECO:0008006" key="4">
    <source>
        <dbReference type="Google" id="ProtNLM"/>
    </source>
</evidence>
<name>A0ABT5G0B1_9ACTN</name>
<dbReference type="Gene3D" id="1.10.357.10">
    <property type="entry name" value="Tetracycline Repressor, domain 2"/>
    <property type="match status" value="1"/>
</dbReference>
<gene>
    <name evidence="2" type="ORF">PO587_27635</name>
</gene>
<reference evidence="2 3" key="1">
    <citation type="journal article" date="2015" name="Int. J. Syst. Evol. Microbiol.">
        <title>Streptomyces gilvifuscus sp. nov., an actinomycete that produces antibacterial compounds isolated from soil.</title>
        <authorList>
            <person name="Nguyen T.M."/>
            <person name="Kim J."/>
        </authorList>
    </citation>
    <scope>NUCLEOTIDE SEQUENCE [LARGE SCALE GENOMIC DNA]</scope>
    <source>
        <strain evidence="2 3">T113</strain>
    </source>
</reference>
<accession>A0ABT5G0B1</accession>
<feature type="region of interest" description="Disordered" evidence="1">
    <location>
        <begin position="119"/>
        <end position="174"/>
    </location>
</feature>
<dbReference type="RefSeq" id="WP_272177112.1">
    <property type="nucleotide sequence ID" value="NZ_JAQOSK010000011.1"/>
</dbReference>
<evidence type="ECO:0000313" key="3">
    <source>
        <dbReference type="Proteomes" id="UP001221328"/>
    </source>
</evidence>
<keyword evidence="3" id="KW-1185">Reference proteome</keyword>
<dbReference type="Proteomes" id="UP001221328">
    <property type="component" value="Unassembled WGS sequence"/>
</dbReference>
<organism evidence="2 3">
    <name type="scientific">Streptomyces gilvifuscus</name>
    <dbReference type="NCBI Taxonomy" id="1550617"/>
    <lineage>
        <taxon>Bacteria</taxon>
        <taxon>Bacillati</taxon>
        <taxon>Actinomycetota</taxon>
        <taxon>Actinomycetes</taxon>
        <taxon>Kitasatosporales</taxon>
        <taxon>Streptomycetaceae</taxon>
        <taxon>Streptomyces</taxon>
    </lineage>
</organism>
<evidence type="ECO:0000313" key="2">
    <source>
        <dbReference type="EMBL" id="MDC2958218.1"/>
    </source>
</evidence>
<dbReference type="InterPro" id="IPR036271">
    <property type="entry name" value="Tet_transcr_reg_TetR-rel_C_sf"/>
</dbReference>
<comment type="caution">
    <text evidence="2">The sequence shown here is derived from an EMBL/GenBank/DDBJ whole genome shotgun (WGS) entry which is preliminary data.</text>
</comment>
<dbReference type="EMBL" id="JAQOSK010000011">
    <property type="protein sequence ID" value="MDC2958218.1"/>
    <property type="molecule type" value="Genomic_DNA"/>
</dbReference>
<protein>
    <recommendedName>
        <fullName evidence="4">TetR family transcriptional regulator</fullName>
    </recommendedName>
</protein>
<dbReference type="SUPFAM" id="SSF48498">
    <property type="entry name" value="Tetracyclin repressor-like, C-terminal domain"/>
    <property type="match status" value="1"/>
</dbReference>
<evidence type="ECO:0000256" key="1">
    <source>
        <dbReference type="SAM" id="MobiDB-lite"/>
    </source>
</evidence>